<feature type="compositionally biased region" description="Acidic residues" evidence="1">
    <location>
        <begin position="118"/>
        <end position="134"/>
    </location>
</feature>
<evidence type="ECO:0000256" key="2">
    <source>
        <dbReference type="SAM" id="SignalP"/>
    </source>
</evidence>
<feature type="chain" id="PRO_5014702188" description="PE-PGRS family protein" evidence="2">
    <location>
        <begin position="26"/>
        <end position="244"/>
    </location>
</feature>
<feature type="compositionally biased region" description="Gly residues" evidence="1">
    <location>
        <begin position="180"/>
        <end position="189"/>
    </location>
</feature>
<evidence type="ECO:0000313" key="3">
    <source>
        <dbReference type="EMBL" id="PJE64665.1"/>
    </source>
</evidence>
<gene>
    <name evidence="3" type="ORF">COU90_02390</name>
</gene>
<sequence length="244" mass="23719">MKNRIIALAASLPITTLGFAGVALAGDDVTVINSNSAYVKNVVSSKADSGDNWAGGSTGGNGGNGGSVSNAGVDNDAKGNTTGAAGNGGAAGFGGSITTGGALSTALVENHVNSNETEVDACGCEEEPVVEEPSGEGVEVLNENGGHHGDDVFVMNKNRARVKNYVSSKADSGDNSADGSTGGNGGNGGSVSNAGKGNDADDNTTGPAGNGGTGSEGGLIQTGAANSLTGVVNYVNRNITRITR</sequence>
<feature type="compositionally biased region" description="Gly residues" evidence="1">
    <location>
        <begin position="208"/>
        <end position="217"/>
    </location>
</feature>
<feature type="region of interest" description="Disordered" evidence="1">
    <location>
        <begin position="118"/>
        <end position="152"/>
    </location>
</feature>
<feature type="region of interest" description="Disordered" evidence="1">
    <location>
        <begin position="46"/>
        <end position="75"/>
    </location>
</feature>
<dbReference type="AlphaFoldDB" id="A0A2M8KXK6"/>
<dbReference type="EMBL" id="PFEF01000005">
    <property type="protein sequence ID" value="PJE64665.1"/>
    <property type="molecule type" value="Genomic_DNA"/>
</dbReference>
<evidence type="ECO:0000256" key="1">
    <source>
        <dbReference type="SAM" id="MobiDB-lite"/>
    </source>
</evidence>
<proteinExistence type="predicted"/>
<organism evidence="3 4">
    <name type="scientific">Candidatus Ryanbacteria bacterium CG10_big_fil_rev_8_21_14_0_10_43_42</name>
    <dbReference type="NCBI Taxonomy" id="1974864"/>
    <lineage>
        <taxon>Bacteria</taxon>
        <taxon>Candidatus Ryaniibacteriota</taxon>
    </lineage>
</organism>
<feature type="compositionally biased region" description="Low complexity" evidence="1">
    <location>
        <begin position="167"/>
        <end position="179"/>
    </location>
</feature>
<feature type="compositionally biased region" description="Gly residues" evidence="1">
    <location>
        <begin position="56"/>
        <end position="66"/>
    </location>
</feature>
<name>A0A2M8KXK6_9BACT</name>
<feature type="region of interest" description="Disordered" evidence="1">
    <location>
        <begin position="167"/>
        <end position="218"/>
    </location>
</feature>
<keyword evidence="2" id="KW-0732">Signal</keyword>
<evidence type="ECO:0008006" key="5">
    <source>
        <dbReference type="Google" id="ProtNLM"/>
    </source>
</evidence>
<comment type="caution">
    <text evidence="3">The sequence shown here is derived from an EMBL/GenBank/DDBJ whole genome shotgun (WGS) entry which is preliminary data.</text>
</comment>
<protein>
    <recommendedName>
        <fullName evidence="5">PE-PGRS family protein</fullName>
    </recommendedName>
</protein>
<accession>A0A2M8KXK6</accession>
<feature type="compositionally biased region" description="Low complexity" evidence="1">
    <location>
        <begin position="135"/>
        <end position="144"/>
    </location>
</feature>
<feature type="signal peptide" evidence="2">
    <location>
        <begin position="1"/>
        <end position="25"/>
    </location>
</feature>
<dbReference type="Proteomes" id="UP000229098">
    <property type="component" value="Unassembled WGS sequence"/>
</dbReference>
<reference evidence="4" key="1">
    <citation type="submission" date="2017-09" db="EMBL/GenBank/DDBJ databases">
        <title>Depth-based differentiation of microbial function through sediment-hosted aquifers and enrichment of novel symbionts in the deep terrestrial subsurface.</title>
        <authorList>
            <person name="Probst A.J."/>
            <person name="Ladd B."/>
            <person name="Jarett J.K."/>
            <person name="Geller-Mcgrath D.E."/>
            <person name="Sieber C.M.K."/>
            <person name="Emerson J.B."/>
            <person name="Anantharaman K."/>
            <person name="Thomas B.C."/>
            <person name="Malmstrom R."/>
            <person name="Stieglmeier M."/>
            <person name="Klingl A."/>
            <person name="Woyke T."/>
            <person name="Ryan C.M."/>
            <person name="Banfield J.F."/>
        </authorList>
    </citation>
    <scope>NUCLEOTIDE SEQUENCE [LARGE SCALE GENOMIC DNA]</scope>
</reference>
<evidence type="ECO:0000313" key="4">
    <source>
        <dbReference type="Proteomes" id="UP000229098"/>
    </source>
</evidence>